<evidence type="ECO:0000256" key="1">
    <source>
        <dbReference type="SAM" id="MobiDB-lite"/>
    </source>
</evidence>
<feature type="domain" description="Myb-like" evidence="2">
    <location>
        <begin position="416"/>
        <end position="466"/>
    </location>
</feature>
<dbReference type="PANTHER" id="PTHR45614">
    <property type="entry name" value="MYB PROTEIN-RELATED"/>
    <property type="match status" value="1"/>
</dbReference>
<dbReference type="InterPro" id="IPR050560">
    <property type="entry name" value="MYB_TF"/>
</dbReference>
<keyword evidence="5" id="KW-1185">Reference proteome</keyword>
<feature type="domain" description="Myb-like" evidence="2">
    <location>
        <begin position="786"/>
        <end position="837"/>
    </location>
</feature>
<feature type="domain" description="Myb-like" evidence="2">
    <location>
        <begin position="596"/>
        <end position="643"/>
    </location>
</feature>
<dbReference type="AlphaFoldDB" id="A0A9P6G0G4"/>
<dbReference type="SUPFAM" id="SSF46689">
    <property type="entry name" value="Homeodomain-like"/>
    <property type="match status" value="3"/>
</dbReference>
<dbReference type="GO" id="GO:0000981">
    <property type="term" value="F:DNA-binding transcription factor activity, RNA polymerase II-specific"/>
    <property type="evidence" value="ECO:0007669"/>
    <property type="project" value="TreeGrafter"/>
</dbReference>
<dbReference type="PROSITE" id="PS50090">
    <property type="entry name" value="MYB_LIKE"/>
    <property type="match status" value="7"/>
</dbReference>
<dbReference type="InterPro" id="IPR009057">
    <property type="entry name" value="Homeodomain-like_sf"/>
</dbReference>
<gene>
    <name evidence="4" type="primary">MYB4R1_2</name>
    <name evidence="4" type="ORF">BGW38_005150</name>
</gene>
<keyword evidence="4" id="KW-0238">DNA-binding</keyword>
<protein>
    <submittedName>
        <fullName evidence="4">Myb-like DNA-binding domain protein</fullName>
    </submittedName>
</protein>
<feature type="region of interest" description="Disordered" evidence="1">
    <location>
        <begin position="119"/>
        <end position="144"/>
    </location>
</feature>
<dbReference type="Pfam" id="PF13921">
    <property type="entry name" value="Myb_DNA-bind_6"/>
    <property type="match status" value="1"/>
</dbReference>
<feature type="domain" description="Myb-like" evidence="2">
    <location>
        <begin position="731"/>
        <end position="779"/>
    </location>
</feature>
<dbReference type="PROSITE" id="PS51294">
    <property type="entry name" value="HTH_MYB"/>
    <property type="match status" value="2"/>
</dbReference>
<dbReference type="Proteomes" id="UP000780801">
    <property type="component" value="Unassembled WGS sequence"/>
</dbReference>
<dbReference type="SMART" id="SM00717">
    <property type="entry name" value="SANT"/>
    <property type="match status" value="8"/>
</dbReference>
<accession>A0A9P6G0G4</accession>
<dbReference type="GO" id="GO:0005634">
    <property type="term" value="C:nucleus"/>
    <property type="evidence" value="ECO:0007669"/>
    <property type="project" value="TreeGrafter"/>
</dbReference>
<dbReference type="OrthoDB" id="2143914at2759"/>
<comment type="caution">
    <text evidence="4">The sequence shown here is derived from an EMBL/GenBank/DDBJ whole genome shotgun (WGS) entry which is preliminary data.</text>
</comment>
<evidence type="ECO:0000313" key="5">
    <source>
        <dbReference type="Proteomes" id="UP000780801"/>
    </source>
</evidence>
<evidence type="ECO:0000259" key="3">
    <source>
        <dbReference type="PROSITE" id="PS51294"/>
    </source>
</evidence>
<feature type="compositionally biased region" description="Low complexity" evidence="1">
    <location>
        <begin position="124"/>
        <end position="144"/>
    </location>
</feature>
<feature type="domain" description="Myb-like" evidence="2">
    <location>
        <begin position="154"/>
        <end position="195"/>
    </location>
</feature>
<evidence type="ECO:0000313" key="4">
    <source>
        <dbReference type="EMBL" id="KAF9584794.1"/>
    </source>
</evidence>
<proteinExistence type="predicted"/>
<dbReference type="InterPro" id="IPR017930">
    <property type="entry name" value="Myb_dom"/>
</dbReference>
<feature type="domain" description="HTH myb-type" evidence="3">
    <location>
        <begin position="731"/>
        <end position="776"/>
    </location>
</feature>
<dbReference type="InterPro" id="IPR001005">
    <property type="entry name" value="SANT/Myb"/>
</dbReference>
<feature type="domain" description="HTH myb-type" evidence="3">
    <location>
        <begin position="793"/>
        <end position="841"/>
    </location>
</feature>
<feature type="domain" description="Myb-like" evidence="2">
    <location>
        <begin position="838"/>
        <end position="931"/>
    </location>
</feature>
<sequence length="940" mass="109975">MHRCVPRSGTNLSKRRLHFDSLSQQQQQCFAFRSLSTTDLISRSLFTFAEQQQQQQLFRPQRRIVQGIHDLYIGNSFSPRLKDRLARPFNFSKAAGFNENWLGIHGRAYSTSINIDSSQPSALEEPSISDTTTPSTTEISLPTTRKLQKQVPQPWILKEDQYLLGARQRGVSWKMVAKELNRNKISCYTRYYRFLDPLLEDAVEDYMDNTQADTAIESSKIAIASDSIPTSSSKKKTGFASDPRDRTQLEILATAKIPWPKIALELERKTESCKEKWYRIRTSRNSHQRFVYKIQSRLRIRLLEEGFIPLNQKILIRAVERQLRARRSSADPMSFLSAADGDEYNEDNDNTFLHEPDTNEGQYHSPASEIDRALGGLQPGIESIDWSVIAARMKNRFSPERLKEIYWELAEARMIWTPEEDEKLTRAVIRFGPPELQPIIWTIIKRLFGESIRTENDYKERWRLLDKPLLEREWDESEKTKFWRRWAEYHREDSLLEHPAFSKESLESAGSPDMEKGIVIFKLGAQFRSKDPVIAKLYRRHDKAIMWDLIAEGLEYRHGVDCQQFFETTTRLFPADPEEFQQLLDEVMSDYLRGERSEWSTKSTQKLVVAVNSFIRSRKAVDWESVAKDVGGRYTAAQCNGRWYYWKQTHNVVDQPPESEEDTILTSEMVANEPLISPETSSKQDRRLWTDKELEVFYKGVEEHGTKWTEIQNAYLPHRTIQMLHERYWRDQRSNKGPFTEQELSLLASAILTHGEQAGWSLLASHVPGRSAQQCRMTWMYGRTHHVEKMDEPWNELDRIRLLAAVERFGEKQWVAVSDFVVGKTPDQCRFEWNNKANPNLKRGEWSSVETGQLIERVVDLMSRQEIEEERRIQENLLQDDSKSDKGSSQAPFVDLAPRYRGKRKVDWYEISKSMDGRTPDQCRIHFEEQRKLYYIEGNF</sequence>
<reference evidence="4" key="1">
    <citation type="journal article" date="2020" name="Fungal Divers.">
        <title>Resolving the Mortierellaceae phylogeny through synthesis of multi-gene phylogenetics and phylogenomics.</title>
        <authorList>
            <person name="Vandepol N."/>
            <person name="Liber J."/>
            <person name="Desiro A."/>
            <person name="Na H."/>
            <person name="Kennedy M."/>
            <person name="Barry K."/>
            <person name="Grigoriev I.V."/>
            <person name="Miller A.N."/>
            <person name="O'Donnell K."/>
            <person name="Stajich J.E."/>
            <person name="Bonito G."/>
        </authorList>
    </citation>
    <scope>NUCLEOTIDE SEQUENCE</scope>
    <source>
        <strain evidence="4">KOD1015</strain>
    </source>
</reference>
<feature type="domain" description="Myb-like" evidence="2">
    <location>
        <begin position="681"/>
        <end position="728"/>
    </location>
</feature>
<dbReference type="Pfam" id="PF00249">
    <property type="entry name" value="Myb_DNA-binding"/>
    <property type="match status" value="3"/>
</dbReference>
<evidence type="ECO:0000259" key="2">
    <source>
        <dbReference type="PROSITE" id="PS50090"/>
    </source>
</evidence>
<dbReference type="PANTHER" id="PTHR45614:SF51">
    <property type="entry name" value="MYB-LIKE DNA-BINDING PROTEIN BAS1"/>
    <property type="match status" value="1"/>
</dbReference>
<dbReference type="Gene3D" id="1.10.10.60">
    <property type="entry name" value="Homeodomain-like"/>
    <property type="match status" value="6"/>
</dbReference>
<dbReference type="GO" id="GO:0000978">
    <property type="term" value="F:RNA polymerase II cis-regulatory region sequence-specific DNA binding"/>
    <property type="evidence" value="ECO:0007669"/>
    <property type="project" value="TreeGrafter"/>
</dbReference>
<organism evidence="4 5">
    <name type="scientific">Lunasporangiospora selenospora</name>
    <dbReference type="NCBI Taxonomy" id="979761"/>
    <lineage>
        <taxon>Eukaryota</taxon>
        <taxon>Fungi</taxon>
        <taxon>Fungi incertae sedis</taxon>
        <taxon>Mucoromycota</taxon>
        <taxon>Mortierellomycotina</taxon>
        <taxon>Mortierellomycetes</taxon>
        <taxon>Mortierellales</taxon>
        <taxon>Mortierellaceae</taxon>
        <taxon>Lunasporangiospora</taxon>
    </lineage>
</organism>
<name>A0A9P6G0G4_9FUNG</name>
<dbReference type="EMBL" id="JAABOA010000326">
    <property type="protein sequence ID" value="KAF9584794.1"/>
    <property type="molecule type" value="Genomic_DNA"/>
</dbReference>
<dbReference type="CDD" id="cd00167">
    <property type="entry name" value="SANT"/>
    <property type="match status" value="3"/>
</dbReference>